<reference evidence="2" key="1">
    <citation type="journal article" date="2019" name="Int. J. Syst. Evol. Microbiol.">
        <title>The Global Catalogue of Microorganisms (GCM) 10K type strain sequencing project: providing services to taxonomists for standard genome sequencing and annotation.</title>
        <authorList>
            <consortium name="The Broad Institute Genomics Platform"/>
            <consortium name="The Broad Institute Genome Sequencing Center for Infectious Disease"/>
            <person name="Wu L."/>
            <person name="Ma J."/>
        </authorList>
    </citation>
    <scope>NUCLEOTIDE SEQUENCE [LARGE SCALE GENOMIC DNA]</scope>
    <source>
        <strain evidence="2">KACC 11588</strain>
    </source>
</reference>
<protein>
    <recommendedName>
        <fullName evidence="3">HEPN domain-containing protein</fullName>
    </recommendedName>
</protein>
<proteinExistence type="predicted"/>
<keyword evidence="2" id="KW-1185">Reference proteome</keyword>
<comment type="caution">
    <text evidence="1">The sequence shown here is derived from an EMBL/GenBank/DDBJ whole genome shotgun (WGS) entry which is preliminary data.</text>
</comment>
<accession>A0ABW0SH30</accession>
<sequence>MSDFSSGADNPGEEQKRRLSKEMHPWLELFDEELARTDVKIPQRPFHALMMLSKEGIIEVRSGDDKLDIDDIEKNADELWFRIIYSAVEYWYVDRFGAAAMEGHGNPPLEGVISILNTPFLLRLPEHRGKIEVEGETAWMFFEEGIGEGERVESWIVGGPDLKKFDQSTKSTLLSQAEYVASTLRYTAFRRSAANTKDIEVHKIIAATLNYLQQAARGLVSGEPARLGPSWFDLQMANEGALKAVIRLATGEQPKIHDLKKLSNQAEQYGVVLDSDNLVDWPQFSEISDWRYGQGVPLGRDVQYKAYEATLRIVRASMEKIPTSIKPGFGLLLRRLPWTYDK</sequence>
<evidence type="ECO:0008006" key="3">
    <source>
        <dbReference type="Google" id="ProtNLM"/>
    </source>
</evidence>
<dbReference type="Proteomes" id="UP001596056">
    <property type="component" value="Unassembled WGS sequence"/>
</dbReference>
<dbReference type="RefSeq" id="WP_209843306.1">
    <property type="nucleotide sequence ID" value="NZ_JAGGJP010000028.1"/>
</dbReference>
<organism evidence="1 2">
    <name type="scientific">Rubellimicrobium aerolatum</name>
    <dbReference type="NCBI Taxonomy" id="490979"/>
    <lineage>
        <taxon>Bacteria</taxon>
        <taxon>Pseudomonadati</taxon>
        <taxon>Pseudomonadota</taxon>
        <taxon>Alphaproteobacteria</taxon>
        <taxon>Rhodobacterales</taxon>
        <taxon>Roseobacteraceae</taxon>
        <taxon>Rubellimicrobium</taxon>
    </lineage>
</organism>
<dbReference type="Gene3D" id="1.20.120.330">
    <property type="entry name" value="Nucleotidyltransferases domain 2"/>
    <property type="match status" value="1"/>
</dbReference>
<dbReference type="EMBL" id="JBHSNA010000032">
    <property type="protein sequence ID" value="MFC5568251.1"/>
    <property type="molecule type" value="Genomic_DNA"/>
</dbReference>
<evidence type="ECO:0000313" key="1">
    <source>
        <dbReference type="EMBL" id="MFC5568251.1"/>
    </source>
</evidence>
<gene>
    <name evidence="1" type="ORF">ACFPOC_17750</name>
</gene>
<name>A0ABW0SH30_9RHOB</name>
<evidence type="ECO:0000313" key="2">
    <source>
        <dbReference type="Proteomes" id="UP001596056"/>
    </source>
</evidence>